<dbReference type="CDD" id="cd11067">
    <property type="entry name" value="CYP152"/>
    <property type="match status" value="1"/>
</dbReference>
<keyword evidence="7" id="KW-0503">Monooxygenase</keyword>
<name>A0A841RMG4_9BACI</name>
<dbReference type="InterPro" id="IPR001128">
    <property type="entry name" value="Cyt_P450"/>
</dbReference>
<evidence type="ECO:0000256" key="6">
    <source>
        <dbReference type="ARBA" id="ARBA00023004"/>
    </source>
</evidence>
<dbReference type="Pfam" id="PF00067">
    <property type="entry name" value="p450"/>
    <property type="match status" value="1"/>
</dbReference>
<dbReference type="RefSeq" id="WP_184245042.1">
    <property type="nucleotide sequence ID" value="NZ_BAAACU010000002.1"/>
</dbReference>
<accession>A0A841RMG4</accession>
<dbReference type="InterPro" id="IPR036396">
    <property type="entry name" value="Cyt_P450_sf"/>
</dbReference>
<evidence type="ECO:0000256" key="8">
    <source>
        <dbReference type="PIRSR" id="PIRSR602401-1"/>
    </source>
</evidence>
<evidence type="ECO:0000256" key="5">
    <source>
        <dbReference type="ARBA" id="ARBA00023002"/>
    </source>
</evidence>
<dbReference type="SUPFAM" id="SSF48264">
    <property type="entry name" value="Cytochrome P450"/>
    <property type="match status" value="1"/>
</dbReference>
<dbReference type="EC" id="1.11.2.4" evidence="9"/>
<feature type="binding site" description="axial binding residue" evidence="8">
    <location>
        <position position="361"/>
    </location>
    <ligand>
        <name>heme</name>
        <dbReference type="ChEBI" id="CHEBI:30413"/>
    </ligand>
    <ligandPart>
        <name>Fe</name>
        <dbReference type="ChEBI" id="CHEBI:18248"/>
    </ligandPart>
</feature>
<dbReference type="PANTHER" id="PTHR24286">
    <property type="entry name" value="CYTOCHROME P450 26"/>
    <property type="match status" value="1"/>
</dbReference>
<evidence type="ECO:0000313" key="10">
    <source>
        <dbReference type="Proteomes" id="UP000572212"/>
    </source>
</evidence>
<dbReference type="PANTHER" id="PTHR24286:SF24">
    <property type="entry name" value="LANOSTEROL 14-ALPHA DEMETHYLASE"/>
    <property type="match status" value="1"/>
</dbReference>
<sequence length="414" mass="48609">MSNDNMPREEGFDHTLQLLKEGYHFILNRENRFQSRVFETTLLAEDAICLVGKKEAELFYDNDKFIRKGAAPKRLQKTLFGEGGVQGLDGIQHRQRKEMFLFLMNEESLMAVKTILRDEWKKEFTQSLKEINVYEAAKNVLARTALRWTGIPFERSEEWVEELSPMYEYASNVGIRHYQSRRARKKAEEWMFELIRDLRTGNLHADPKSAFHRFTWQRNAENELLDEEVVAVELLNLLRPITAVSVYVTFLILAVHEFPNEADLLRGEAKSDMLEPFVEEVRRYYPFFPFVVARVKNDFEWNGYTFPKDTLTLLDLYGTNHDPDIWSEPNRFNPERFMNWDKNLFAFIPQGGGQVDKGHRCPGEQMTVEILKTTLDFFVNDIRYTLPEQDLSYSMNDIPSLPVSNLLIHHVTFV</sequence>
<comment type="cofactor">
    <cofactor evidence="1 8">
        <name>heme</name>
        <dbReference type="ChEBI" id="CHEBI:30413"/>
    </cofactor>
</comment>
<organism evidence="9 10">
    <name type="scientific">Gracilibacillus halotolerans</name>
    <dbReference type="NCBI Taxonomy" id="74386"/>
    <lineage>
        <taxon>Bacteria</taxon>
        <taxon>Bacillati</taxon>
        <taxon>Bacillota</taxon>
        <taxon>Bacilli</taxon>
        <taxon>Bacillales</taxon>
        <taxon>Bacillaceae</taxon>
        <taxon>Gracilibacillus</taxon>
    </lineage>
</organism>
<dbReference type="GO" id="GO:0004497">
    <property type="term" value="F:monooxygenase activity"/>
    <property type="evidence" value="ECO:0007669"/>
    <property type="project" value="UniProtKB-KW"/>
</dbReference>
<evidence type="ECO:0000256" key="3">
    <source>
        <dbReference type="ARBA" id="ARBA00022617"/>
    </source>
</evidence>
<dbReference type="PRINTS" id="PR00463">
    <property type="entry name" value="EP450I"/>
</dbReference>
<proteinExistence type="inferred from homology"/>
<keyword evidence="5 9" id="KW-0560">Oxidoreductase</keyword>
<evidence type="ECO:0000256" key="7">
    <source>
        <dbReference type="ARBA" id="ARBA00023033"/>
    </source>
</evidence>
<dbReference type="GO" id="GO:0020037">
    <property type="term" value="F:heme binding"/>
    <property type="evidence" value="ECO:0007669"/>
    <property type="project" value="InterPro"/>
</dbReference>
<comment type="similarity">
    <text evidence="2">Belongs to the cytochrome P450 family.</text>
</comment>
<evidence type="ECO:0000256" key="1">
    <source>
        <dbReference type="ARBA" id="ARBA00001971"/>
    </source>
</evidence>
<dbReference type="GO" id="GO:0016705">
    <property type="term" value="F:oxidoreductase activity, acting on paired donors, with incorporation or reduction of molecular oxygen"/>
    <property type="evidence" value="ECO:0007669"/>
    <property type="project" value="InterPro"/>
</dbReference>
<keyword evidence="6 8" id="KW-0408">Iron</keyword>
<keyword evidence="4 8" id="KW-0479">Metal-binding</keyword>
<dbReference type="InterPro" id="IPR002401">
    <property type="entry name" value="Cyt_P450_E_grp-I"/>
</dbReference>
<dbReference type="GO" id="GO:0004601">
    <property type="term" value="F:peroxidase activity"/>
    <property type="evidence" value="ECO:0007669"/>
    <property type="project" value="UniProtKB-KW"/>
</dbReference>
<dbReference type="Proteomes" id="UP000572212">
    <property type="component" value="Unassembled WGS sequence"/>
</dbReference>
<keyword evidence="9" id="KW-0575">Peroxidase</keyword>
<dbReference type="EMBL" id="JACHON010000002">
    <property type="protein sequence ID" value="MBB6512124.1"/>
    <property type="molecule type" value="Genomic_DNA"/>
</dbReference>
<evidence type="ECO:0000256" key="2">
    <source>
        <dbReference type="ARBA" id="ARBA00010617"/>
    </source>
</evidence>
<comment type="caution">
    <text evidence="9">The sequence shown here is derived from an EMBL/GenBank/DDBJ whole genome shotgun (WGS) entry which is preliminary data.</text>
</comment>
<keyword evidence="3 8" id="KW-0349">Heme</keyword>
<reference evidence="9 10" key="1">
    <citation type="submission" date="2020-08" db="EMBL/GenBank/DDBJ databases">
        <title>Genomic Encyclopedia of Type Strains, Phase IV (KMG-IV): sequencing the most valuable type-strain genomes for metagenomic binning, comparative biology and taxonomic classification.</title>
        <authorList>
            <person name="Goeker M."/>
        </authorList>
    </citation>
    <scope>NUCLEOTIDE SEQUENCE [LARGE SCALE GENOMIC DNA]</scope>
    <source>
        <strain evidence="9 10">DSM 11805</strain>
    </source>
</reference>
<keyword evidence="10" id="KW-1185">Reference proteome</keyword>
<dbReference type="GO" id="GO:0005506">
    <property type="term" value="F:iron ion binding"/>
    <property type="evidence" value="ECO:0007669"/>
    <property type="project" value="InterPro"/>
</dbReference>
<dbReference type="GO" id="GO:0016125">
    <property type="term" value="P:sterol metabolic process"/>
    <property type="evidence" value="ECO:0007669"/>
    <property type="project" value="TreeGrafter"/>
</dbReference>
<protein>
    <submittedName>
        <fullName evidence="9">Fatty-acid peroxygenase</fullName>
        <ecNumber evidence="9">1.11.2.4</ecNumber>
    </submittedName>
</protein>
<dbReference type="AlphaFoldDB" id="A0A841RMG4"/>
<evidence type="ECO:0000256" key="4">
    <source>
        <dbReference type="ARBA" id="ARBA00022723"/>
    </source>
</evidence>
<evidence type="ECO:0000313" key="9">
    <source>
        <dbReference type="EMBL" id="MBB6512124.1"/>
    </source>
</evidence>
<gene>
    <name evidence="9" type="ORF">GGQ92_000905</name>
</gene>
<dbReference type="Gene3D" id="1.10.630.10">
    <property type="entry name" value="Cytochrome P450"/>
    <property type="match status" value="1"/>
</dbReference>